<dbReference type="CDD" id="cd20335">
    <property type="entry name" value="BRcat_RBR"/>
    <property type="match status" value="1"/>
</dbReference>
<dbReference type="GO" id="GO:0061630">
    <property type="term" value="F:ubiquitin protein ligase activity"/>
    <property type="evidence" value="ECO:0007669"/>
    <property type="project" value="UniProtKB-EC"/>
</dbReference>
<evidence type="ECO:0000256" key="5">
    <source>
        <dbReference type="ARBA" id="ARBA00022737"/>
    </source>
</evidence>
<keyword evidence="7" id="KW-0833">Ubl conjugation pathway</keyword>
<dbReference type="Gene3D" id="3.30.40.10">
    <property type="entry name" value="Zinc/RING finger domain, C3HC4 (zinc finger)"/>
    <property type="match status" value="1"/>
</dbReference>
<dbReference type="Gene3D" id="1.20.120.1750">
    <property type="match status" value="1"/>
</dbReference>
<dbReference type="Pfam" id="PF01485">
    <property type="entry name" value="IBR"/>
    <property type="match status" value="2"/>
</dbReference>
<dbReference type="InterPro" id="IPR001841">
    <property type="entry name" value="Znf_RING"/>
</dbReference>
<feature type="domain" description="RING-type" evidence="11">
    <location>
        <begin position="12"/>
        <end position="230"/>
    </location>
</feature>
<dbReference type="InterPro" id="IPR044066">
    <property type="entry name" value="TRIAD_supradom"/>
</dbReference>
<evidence type="ECO:0000256" key="8">
    <source>
        <dbReference type="ARBA" id="ARBA00022833"/>
    </source>
</evidence>
<dbReference type="EMBL" id="MU006561">
    <property type="protein sequence ID" value="KAF2752265.1"/>
    <property type="molecule type" value="Genomic_DNA"/>
</dbReference>
<evidence type="ECO:0000313" key="13">
    <source>
        <dbReference type="Proteomes" id="UP000799440"/>
    </source>
</evidence>
<evidence type="ECO:0000256" key="2">
    <source>
        <dbReference type="ARBA" id="ARBA00012251"/>
    </source>
</evidence>
<gene>
    <name evidence="12" type="ORF">M011DRAFT_415565</name>
</gene>
<dbReference type="InterPro" id="IPR013083">
    <property type="entry name" value="Znf_RING/FYVE/PHD"/>
</dbReference>
<evidence type="ECO:0000256" key="6">
    <source>
        <dbReference type="ARBA" id="ARBA00022771"/>
    </source>
</evidence>
<dbReference type="OrthoDB" id="1431934at2759"/>
<comment type="catalytic activity">
    <reaction evidence="1">
        <text>[E2 ubiquitin-conjugating enzyme]-S-ubiquitinyl-L-cysteine + [acceptor protein]-L-lysine = [E2 ubiquitin-conjugating enzyme]-L-cysteine + [acceptor protein]-N(6)-ubiquitinyl-L-lysine.</text>
        <dbReference type="EC" id="2.3.2.31"/>
    </reaction>
</comment>
<evidence type="ECO:0000256" key="9">
    <source>
        <dbReference type="PROSITE-ProRule" id="PRU00175"/>
    </source>
</evidence>
<evidence type="ECO:0000256" key="1">
    <source>
        <dbReference type="ARBA" id="ARBA00001798"/>
    </source>
</evidence>
<evidence type="ECO:0000313" key="12">
    <source>
        <dbReference type="EMBL" id="KAF2752265.1"/>
    </source>
</evidence>
<feature type="non-terminal residue" evidence="12">
    <location>
        <position position="230"/>
    </location>
</feature>
<keyword evidence="6 9" id="KW-0863">Zinc-finger</keyword>
<evidence type="ECO:0000259" key="11">
    <source>
        <dbReference type="PROSITE" id="PS51873"/>
    </source>
</evidence>
<dbReference type="GO" id="GO:0016567">
    <property type="term" value="P:protein ubiquitination"/>
    <property type="evidence" value="ECO:0007669"/>
    <property type="project" value="InterPro"/>
</dbReference>
<feature type="domain" description="RING-type" evidence="10">
    <location>
        <begin position="16"/>
        <end position="64"/>
    </location>
</feature>
<evidence type="ECO:0000259" key="10">
    <source>
        <dbReference type="PROSITE" id="PS50089"/>
    </source>
</evidence>
<keyword evidence="13" id="KW-1185">Reference proteome</keyword>
<dbReference type="PROSITE" id="PS51873">
    <property type="entry name" value="TRIAD"/>
    <property type="match status" value="1"/>
</dbReference>
<keyword evidence="4" id="KW-0479">Metal-binding</keyword>
<evidence type="ECO:0000256" key="4">
    <source>
        <dbReference type="ARBA" id="ARBA00022723"/>
    </source>
</evidence>
<keyword evidence="5" id="KW-0677">Repeat</keyword>
<dbReference type="PROSITE" id="PS50089">
    <property type="entry name" value="ZF_RING_2"/>
    <property type="match status" value="1"/>
</dbReference>
<name>A0A6A6VQ73_9PLEO</name>
<dbReference type="AlphaFoldDB" id="A0A6A6VQ73"/>
<sequence>MTAQGHSETHVDTRDCSVCGTNLPLDQFPALSDCHHQPEICAACFSGWIRSQLDTVAWDRIKCPGTDCQVFLRHEHVKQHAEPKVFRRYDALSLVAALSGEPNFRRCQRPGCQSGQIHDGDADGNIFTCVSCGFRMCVRHGTEFHEGETCEEYDERIDLDGSRRRAEEFLSKTAKRCPGPKCGWFIEKVSGCDHMICSRCGHEFCWECLAPYRGPNGVLQLGTQAHTKTC</sequence>
<keyword evidence="3" id="KW-0808">Transferase</keyword>
<keyword evidence="8" id="KW-0862">Zinc</keyword>
<reference evidence="12" key="1">
    <citation type="journal article" date="2020" name="Stud. Mycol.">
        <title>101 Dothideomycetes genomes: a test case for predicting lifestyles and emergence of pathogens.</title>
        <authorList>
            <person name="Haridas S."/>
            <person name="Albert R."/>
            <person name="Binder M."/>
            <person name="Bloem J."/>
            <person name="Labutti K."/>
            <person name="Salamov A."/>
            <person name="Andreopoulos B."/>
            <person name="Baker S."/>
            <person name="Barry K."/>
            <person name="Bills G."/>
            <person name="Bluhm B."/>
            <person name="Cannon C."/>
            <person name="Castanera R."/>
            <person name="Culley D."/>
            <person name="Daum C."/>
            <person name="Ezra D."/>
            <person name="Gonzalez J."/>
            <person name="Henrissat B."/>
            <person name="Kuo A."/>
            <person name="Liang C."/>
            <person name="Lipzen A."/>
            <person name="Lutzoni F."/>
            <person name="Magnuson J."/>
            <person name="Mondo S."/>
            <person name="Nolan M."/>
            <person name="Ohm R."/>
            <person name="Pangilinan J."/>
            <person name="Park H.-J."/>
            <person name="Ramirez L."/>
            <person name="Alfaro M."/>
            <person name="Sun H."/>
            <person name="Tritt A."/>
            <person name="Yoshinaga Y."/>
            <person name="Zwiers L.-H."/>
            <person name="Turgeon B."/>
            <person name="Goodwin S."/>
            <person name="Spatafora J."/>
            <person name="Crous P."/>
            <person name="Grigoriev I."/>
        </authorList>
    </citation>
    <scope>NUCLEOTIDE SEQUENCE</scope>
    <source>
        <strain evidence="12">CBS 119925</strain>
    </source>
</reference>
<organism evidence="12 13">
    <name type="scientific">Sporormia fimetaria CBS 119925</name>
    <dbReference type="NCBI Taxonomy" id="1340428"/>
    <lineage>
        <taxon>Eukaryota</taxon>
        <taxon>Fungi</taxon>
        <taxon>Dikarya</taxon>
        <taxon>Ascomycota</taxon>
        <taxon>Pezizomycotina</taxon>
        <taxon>Dothideomycetes</taxon>
        <taxon>Pleosporomycetidae</taxon>
        <taxon>Pleosporales</taxon>
        <taxon>Sporormiaceae</taxon>
        <taxon>Sporormia</taxon>
    </lineage>
</organism>
<accession>A0A6A6VQ73</accession>
<evidence type="ECO:0000256" key="3">
    <source>
        <dbReference type="ARBA" id="ARBA00022679"/>
    </source>
</evidence>
<evidence type="ECO:0000256" key="7">
    <source>
        <dbReference type="ARBA" id="ARBA00022786"/>
    </source>
</evidence>
<dbReference type="SMART" id="SM00647">
    <property type="entry name" value="IBR"/>
    <property type="match status" value="2"/>
</dbReference>
<dbReference type="CDD" id="cd20336">
    <property type="entry name" value="Rcat_RBR"/>
    <property type="match status" value="1"/>
</dbReference>
<dbReference type="InterPro" id="IPR031127">
    <property type="entry name" value="E3_UB_ligase_RBR"/>
</dbReference>
<protein>
    <recommendedName>
        <fullName evidence="2">RBR-type E3 ubiquitin transferase</fullName>
        <ecNumber evidence="2">2.3.2.31</ecNumber>
    </recommendedName>
</protein>
<dbReference type="PANTHER" id="PTHR11685">
    <property type="entry name" value="RBR FAMILY RING FINGER AND IBR DOMAIN-CONTAINING"/>
    <property type="match status" value="1"/>
</dbReference>
<dbReference type="InterPro" id="IPR002867">
    <property type="entry name" value="IBR_dom"/>
</dbReference>
<dbReference type="Proteomes" id="UP000799440">
    <property type="component" value="Unassembled WGS sequence"/>
</dbReference>
<proteinExistence type="predicted"/>
<dbReference type="SUPFAM" id="SSF57850">
    <property type="entry name" value="RING/U-box"/>
    <property type="match status" value="3"/>
</dbReference>
<dbReference type="EC" id="2.3.2.31" evidence="2"/>
<dbReference type="GO" id="GO:0008270">
    <property type="term" value="F:zinc ion binding"/>
    <property type="evidence" value="ECO:0007669"/>
    <property type="project" value="UniProtKB-KW"/>
</dbReference>